<sequence length="59" mass="6521">MGDYGVYVWSCYGLVLAVLVLNVWLGKRSLAEQVLSARRRLKIAHSLDNPINSESSSPS</sequence>
<evidence type="ECO:0000256" key="5">
    <source>
        <dbReference type="ARBA" id="ARBA00022448"/>
    </source>
</evidence>
<evidence type="ECO:0000313" key="14">
    <source>
        <dbReference type="Proteomes" id="UP000445000"/>
    </source>
</evidence>
<dbReference type="EMBL" id="BLJN01000006">
    <property type="protein sequence ID" value="GFE83381.1"/>
    <property type="molecule type" value="Genomic_DNA"/>
</dbReference>
<dbReference type="NCBIfam" id="TIGR03141">
    <property type="entry name" value="cytochro_ccmD"/>
    <property type="match status" value="1"/>
</dbReference>
<evidence type="ECO:0000256" key="9">
    <source>
        <dbReference type="ARBA" id="ARBA00022748"/>
    </source>
</evidence>
<organism evidence="13 14">
    <name type="scientific">Steroidobacter agaridevorans</name>
    <dbReference type="NCBI Taxonomy" id="2695856"/>
    <lineage>
        <taxon>Bacteria</taxon>
        <taxon>Pseudomonadati</taxon>
        <taxon>Pseudomonadota</taxon>
        <taxon>Gammaproteobacteria</taxon>
        <taxon>Steroidobacterales</taxon>
        <taxon>Steroidobacteraceae</taxon>
        <taxon>Steroidobacter</taxon>
    </lineage>
</organism>
<dbReference type="GO" id="GO:0017004">
    <property type="term" value="P:cytochrome complex assembly"/>
    <property type="evidence" value="ECO:0007669"/>
    <property type="project" value="UniProtKB-KW"/>
</dbReference>
<evidence type="ECO:0000256" key="7">
    <source>
        <dbReference type="ARBA" id="ARBA00022519"/>
    </source>
</evidence>
<reference evidence="14" key="1">
    <citation type="submission" date="2020-01" db="EMBL/GenBank/DDBJ databases">
        <title>'Steroidobacter agaridevorans' sp. nov., agar-degrading bacteria isolated from rhizosphere soils.</title>
        <authorList>
            <person name="Ikenaga M."/>
            <person name="Kataoka M."/>
            <person name="Murouchi A."/>
            <person name="Katsuragi S."/>
            <person name="Sakai M."/>
        </authorList>
    </citation>
    <scope>NUCLEOTIDE SEQUENCE [LARGE SCALE GENOMIC DNA]</scope>
    <source>
        <strain evidence="14">YU21-B</strain>
    </source>
</reference>
<gene>
    <name evidence="13" type="ORF">GCM10011487_53810</name>
</gene>
<dbReference type="InterPro" id="IPR007078">
    <property type="entry name" value="Haem_export_protD_CcmD"/>
</dbReference>
<evidence type="ECO:0000256" key="4">
    <source>
        <dbReference type="ARBA" id="ARBA00016461"/>
    </source>
</evidence>
<evidence type="ECO:0000313" key="13">
    <source>
        <dbReference type="EMBL" id="GFE83381.1"/>
    </source>
</evidence>
<dbReference type="GO" id="GO:0015886">
    <property type="term" value="P:heme transport"/>
    <property type="evidence" value="ECO:0007669"/>
    <property type="project" value="InterPro"/>
</dbReference>
<dbReference type="GO" id="GO:0005886">
    <property type="term" value="C:plasma membrane"/>
    <property type="evidence" value="ECO:0007669"/>
    <property type="project" value="UniProtKB-SubCell"/>
</dbReference>
<keyword evidence="5 12" id="KW-0813">Transport</keyword>
<keyword evidence="14" id="KW-1185">Reference proteome</keyword>
<dbReference type="Pfam" id="PF04995">
    <property type="entry name" value="CcmD"/>
    <property type="match status" value="1"/>
</dbReference>
<keyword evidence="9 12" id="KW-0201">Cytochrome c-type biogenesis</keyword>
<name>A0A829YKK2_9GAMM</name>
<comment type="similarity">
    <text evidence="3 12">Belongs to the CcmD/CycX/HelD family.</text>
</comment>
<feature type="transmembrane region" description="Helical" evidence="12">
    <location>
        <begin position="6"/>
        <end position="25"/>
    </location>
</feature>
<protein>
    <recommendedName>
        <fullName evidence="4 12">Heme exporter protein D</fullName>
    </recommendedName>
</protein>
<evidence type="ECO:0000256" key="8">
    <source>
        <dbReference type="ARBA" id="ARBA00022692"/>
    </source>
</evidence>
<evidence type="ECO:0000256" key="3">
    <source>
        <dbReference type="ARBA" id="ARBA00008741"/>
    </source>
</evidence>
<evidence type="ECO:0000256" key="2">
    <source>
        <dbReference type="ARBA" id="ARBA00004377"/>
    </source>
</evidence>
<proteinExistence type="inferred from homology"/>
<evidence type="ECO:0000256" key="6">
    <source>
        <dbReference type="ARBA" id="ARBA00022475"/>
    </source>
</evidence>
<evidence type="ECO:0000256" key="10">
    <source>
        <dbReference type="ARBA" id="ARBA00022989"/>
    </source>
</evidence>
<dbReference type="AlphaFoldDB" id="A0A829YKK2"/>
<accession>A0A829YKK2</accession>
<dbReference type="Proteomes" id="UP000445000">
    <property type="component" value="Unassembled WGS sequence"/>
</dbReference>
<keyword evidence="10 12" id="KW-1133">Transmembrane helix</keyword>
<comment type="caution">
    <text evidence="13">The sequence shown here is derived from an EMBL/GenBank/DDBJ whole genome shotgun (WGS) entry which is preliminary data.</text>
</comment>
<evidence type="ECO:0000256" key="11">
    <source>
        <dbReference type="ARBA" id="ARBA00023136"/>
    </source>
</evidence>
<evidence type="ECO:0000256" key="12">
    <source>
        <dbReference type="RuleBase" id="RU363101"/>
    </source>
</evidence>
<keyword evidence="7 12" id="KW-0997">Cell inner membrane</keyword>
<evidence type="ECO:0000256" key="1">
    <source>
        <dbReference type="ARBA" id="ARBA00002442"/>
    </source>
</evidence>
<keyword evidence="11 12" id="KW-0472">Membrane</keyword>
<keyword evidence="8 12" id="KW-0812">Transmembrane</keyword>
<keyword evidence="6 12" id="KW-1003">Cell membrane</keyword>
<comment type="function">
    <text evidence="1 12">Required for the export of heme to the periplasm for the biogenesis of c-type cytochromes.</text>
</comment>
<comment type="subcellular location">
    <subcellularLocation>
        <location evidence="2 12">Cell inner membrane</location>
        <topology evidence="2 12">Single-pass membrane protein</topology>
    </subcellularLocation>
</comment>